<name>A0AC60PRN8_IXOPE</name>
<dbReference type="Proteomes" id="UP000805193">
    <property type="component" value="Unassembled WGS sequence"/>
</dbReference>
<evidence type="ECO:0000313" key="2">
    <source>
        <dbReference type="Proteomes" id="UP000805193"/>
    </source>
</evidence>
<keyword evidence="2" id="KW-1185">Reference proteome</keyword>
<gene>
    <name evidence="1" type="ORF">HPB47_001018</name>
</gene>
<sequence length="203" mass="22241">MFMEARVSAYKCTSCIRRSPQTTDIEEVNVVTNVETATFNTSTVNGELLPSEAVLMFTNMLNKLDLLVTEVKCLRADNKSLRAELAFPPGMSAPGTLDHPDLSAPSASNFSGRRGELNQQASVPSEGTPTKQTGRANFISVKTPIQSLPRTGRSPSPALRGRILFVLLISRSCKIHLLLSKRGLLEPVQVCRIIRLVRAICFK</sequence>
<dbReference type="EMBL" id="JABSTQ010010134">
    <property type="protein sequence ID" value="KAG0423192.1"/>
    <property type="molecule type" value="Genomic_DNA"/>
</dbReference>
<reference evidence="1 2" key="1">
    <citation type="journal article" date="2020" name="Cell">
        <title>Large-Scale Comparative Analyses of Tick Genomes Elucidate Their Genetic Diversity and Vector Capacities.</title>
        <authorList>
            <consortium name="Tick Genome and Microbiome Consortium (TIGMIC)"/>
            <person name="Jia N."/>
            <person name="Wang J."/>
            <person name="Shi W."/>
            <person name="Du L."/>
            <person name="Sun Y."/>
            <person name="Zhan W."/>
            <person name="Jiang J.F."/>
            <person name="Wang Q."/>
            <person name="Zhang B."/>
            <person name="Ji P."/>
            <person name="Bell-Sakyi L."/>
            <person name="Cui X.M."/>
            <person name="Yuan T.T."/>
            <person name="Jiang B.G."/>
            <person name="Yang W.F."/>
            <person name="Lam T.T."/>
            <person name="Chang Q.C."/>
            <person name="Ding S.J."/>
            <person name="Wang X.J."/>
            <person name="Zhu J.G."/>
            <person name="Ruan X.D."/>
            <person name="Zhao L."/>
            <person name="Wei J.T."/>
            <person name="Ye R.Z."/>
            <person name="Que T.C."/>
            <person name="Du C.H."/>
            <person name="Zhou Y.H."/>
            <person name="Cheng J.X."/>
            <person name="Dai P.F."/>
            <person name="Guo W.B."/>
            <person name="Han X.H."/>
            <person name="Huang E.J."/>
            <person name="Li L.F."/>
            <person name="Wei W."/>
            <person name="Gao Y.C."/>
            <person name="Liu J.Z."/>
            <person name="Shao H.Z."/>
            <person name="Wang X."/>
            <person name="Wang C.C."/>
            <person name="Yang T.C."/>
            <person name="Huo Q.B."/>
            <person name="Li W."/>
            <person name="Chen H.Y."/>
            <person name="Chen S.E."/>
            <person name="Zhou L.G."/>
            <person name="Ni X.B."/>
            <person name="Tian J.H."/>
            <person name="Sheng Y."/>
            <person name="Liu T."/>
            <person name="Pan Y.S."/>
            <person name="Xia L.Y."/>
            <person name="Li J."/>
            <person name="Zhao F."/>
            <person name="Cao W.C."/>
        </authorList>
    </citation>
    <scope>NUCLEOTIDE SEQUENCE [LARGE SCALE GENOMIC DNA]</scope>
    <source>
        <strain evidence="1">Iper-2018</strain>
    </source>
</reference>
<accession>A0AC60PRN8</accession>
<proteinExistence type="predicted"/>
<comment type="caution">
    <text evidence="1">The sequence shown here is derived from an EMBL/GenBank/DDBJ whole genome shotgun (WGS) entry which is preliminary data.</text>
</comment>
<evidence type="ECO:0000313" key="1">
    <source>
        <dbReference type="EMBL" id="KAG0423192.1"/>
    </source>
</evidence>
<protein>
    <submittedName>
        <fullName evidence="1">Uncharacterized protein</fullName>
    </submittedName>
</protein>
<organism evidence="1 2">
    <name type="scientific">Ixodes persulcatus</name>
    <name type="common">Taiga tick</name>
    <dbReference type="NCBI Taxonomy" id="34615"/>
    <lineage>
        <taxon>Eukaryota</taxon>
        <taxon>Metazoa</taxon>
        <taxon>Ecdysozoa</taxon>
        <taxon>Arthropoda</taxon>
        <taxon>Chelicerata</taxon>
        <taxon>Arachnida</taxon>
        <taxon>Acari</taxon>
        <taxon>Parasitiformes</taxon>
        <taxon>Ixodida</taxon>
        <taxon>Ixodoidea</taxon>
        <taxon>Ixodidae</taxon>
        <taxon>Ixodinae</taxon>
        <taxon>Ixodes</taxon>
    </lineage>
</organism>